<gene>
    <name evidence="18" type="ORF">GOCE00092_LOCUS7912</name>
</gene>
<evidence type="ECO:0000256" key="10">
    <source>
        <dbReference type="ARBA" id="ARBA00023128"/>
    </source>
</evidence>
<evidence type="ECO:0000256" key="4">
    <source>
        <dbReference type="ARBA" id="ARBA00022448"/>
    </source>
</evidence>
<dbReference type="AlphaFoldDB" id="A0A7S1UWT6"/>
<dbReference type="PANTHER" id="PTHR45635:SF14">
    <property type="entry name" value="ADP_ATP TRANSLOCASE"/>
    <property type="match status" value="1"/>
</dbReference>
<feature type="compositionally biased region" description="Polar residues" evidence="17">
    <location>
        <begin position="10"/>
        <end position="27"/>
    </location>
</feature>
<evidence type="ECO:0000256" key="2">
    <source>
        <dbReference type="ARBA" id="ARBA00006375"/>
    </source>
</evidence>
<keyword evidence="9" id="KW-1133">Transmembrane helix</keyword>
<keyword evidence="4 15" id="KW-0813">Transport</keyword>
<dbReference type="PRINTS" id="PR00926">
    <property type="entry name" value="MITOCARRIER"/>
</dbReference>
<evidence type="ECO:0000256" key="7">
    <source>
        <dbReference type="ARBA" id="ARBA00022737"/>
    </source>
</evidence>
<dbReference type="PANTHER" id="PTHR45635">
    <property type="entry name" value="ADP,ATP CARRIER PROTEIN 1-RELATED-RELATED"/>
    <property type="match status" value="1"/>
</dbReference>
<keyword evidence="5" id="KW-0050">Antiport</keyword>
<evidence type="ECO:0000256" key="5">
    <source>
        <dbReference type="ARBA" id="ARBA00022449"/>
    </source>
</evidence>
<evidence type="ECO:0000256" key="13">
    <source>
        <dbReference type="ARBA" id="ARBA00045250"/>
    </source>
</evidence>
<comment type="subcellular location">
    <subcellularLocation>
        <location evidence="16">Membrane</location>
        <topology evidence="16">Multi-pass membrane protein</topology>
    </subcellularLocation>
    <subcellularLocation>
        <location evidence="1">Mitochondrion inner membrane</location>
        <topology evidence="1">Multi-pass membrane protein</topology>
    </subcellularLocation>
</comment>
<keyword evidence="11 14" id="KW-0472">Membrane</keyword>
<keyword evidence="7" id="KW-0677">Repeat</keyword>
<dbReference type="PRINTS" id="PR00927">
    <property type="entry name" value="ADPTRNSLCASE"/>
</dbReference>
<protein>
    <recommendedName>
        <fullName evidence="16">ADP/ATP translocase</fullName>
    </recommendedName>
    <alternativeName>
        <fullName evidence="16">ADP,ATP carrier protein</fullName>
    </alternativeName>
</protein>
<dbReference type="EMBL" id="HBGK01015498">
    <property type="protein sequence ID" value="CAD9279003.1"/>
    <property type="molecule type" value="Transcribed_RNA"/>
</dbReference>
<evidence type="ECO:0000256" key="12">
    <source>
        <dbReference type="ARBA" id="ARBA00024143"/>
    </source>
</evidence>
<keyword evidence="10" id="KW-0496">Mitochondrion</keyword>
<evidence type="ECO:0000313" key="18">
    <source>
        <dbReference type="EMBL" id="CAD9279003.1"/>
    </source>
</evidence>
<dbReference type="InterPro" id="IPR023395">
    <property type="entry name" value="MCP_dom_sf"/>
</dbReference>
<comment type="catalytic activity">
    <reaction evidence="12">
        <text>ADP(in) + ATP(out) = ADP(out) + ATP(in)</text>
        <dbReference type="Rhea" id="RHEA:34999"/>
        <dbReference type="ChEBI" id="CHEBI:30616"/>
        <dbReference type="ChEBI" id="CHEBI:456216"/>
    </reaction>
    <physiologicalReaction direction="left-to-right" evidence="12">
        <dbReference type="Rhea" id="RHEA:35000"/>
    </physiologicalReaction>
</comment>
<feature type="repeat" description="Solcar" evidence="14">
    <location>
        <begin position="146"/>
        <end position="237"/>
    </location>
</feature>
<feature type="repeat" description="Solcar" evidence="14">
    <location>
        <begin position="257"/>
        <end position="342"/>
    </location>
</feature>
<evidence type="ECO:0000256" key="6">
    <source>
        <dbReference type="ARBA" id="ARBA00022692"/>
    </source>
</evidence>
<feature type="region of interest" description="Disordered" evidence="17">
    <location>
        <begin position="1"/>
        <end position="27"/>
    </location>
</feature>
<proteinExistence type="inferred from homology"/>
<dbReference type="Pfam" id="PF00153">
    <property type="entry name" value="Mito_carr"/>
    <property type="match status" value="3"/>
</dbReference>
<dbReference type="InterPro" id="IPR018108">
    <property type="entry name" value="MCP_transmembrane"/>
</dbReference>
<dbReference type="GO" id="GO:0005743">
    <property type="term" value="C:mitochondrial inner membrane"/>
    <property type="evidence" value="ECO:0007669"/>
    <property type="project" value="UniProtKB-SubCell"/>
</dbReference>
<sequence length="343" mass="37503">MTKRGGSKMVETSNESAVPSLVSPESSTTVNDTITRILPQRAMTVKQPTWKDAVAGMGAGIMSRTFMAPIERIKLMLQLQNSLDASHRNKSAFEVARNIYSQEGFGAFWRGNLPNILQHAGSATLNFMLMDYYKSIAAKFTSSRQSQFGASLVSGGLAGGTATTVLYPVQFLRTRLALDVGSCGKSRSYPNGMRDVVVKTWASDGIRGMYQGYGIAVAGVILYRALHLGGYDALKREILHRKDAAASSKHNYLTWGERLLVAQTVSIVAGTICYPIDSVRRRLMMQAGLAQSDRQYRSAIHAFQTVWAKEGLRGFYLGIAPNLVRSLGSALLLVAYDGFRVLL</sequence>
<organism evidence="18">
    <name type="scientific">Grammatophora oceanica</name>
    <dbReference type="NCBI Taxonomy" id="210454"/>
    <lineage>
        <taxon>Eukaryota</taxon>
        <taxon>Sar</taxon>
        <taxon>Stramenopiles</taxon>
        <taxon>Ochrophyta</taxon>
        <taxon>Bacillariophyta</taxon>
        <taxon>Fragilariophyceae</taxon>
        <taxon>Fragilariophycidae</taxon>
        <taxon>Rhabdonematales</taxon>
        <taxon>Grammatophoraceae</taxon>
        <taxon>Grammatophora</taxon>
    </lineage>
</organism>
<evidence type="ECO:0000256" key="1">
    <source>
        <dbReference type="ARBA" id="ARBA00004448"/>
    </source>
</evidence>
<evidence type="ECO:0000256" key="8">
    <source>
        <dbReference type="ARBA" id="ARBA00022792"/>
    </source>
</evidence>
<evidence type="ECO:0000256" key="3">
    <source>
        <dbReference type="ARBA" id="ARBA00011245"/>
    </source>
</evidence>
<evidence type="ECO:0000256" key="17">
    <source>
        <dbReference type="SAM" id="MobiDB-lite"/>
    </source>
</evidence>
<keyword evidence="6 14" id="KW-0812">Transmembrane</keyword>
<dbReference type="SUPFAM" id="SSF103506">
    <property type="entry name" value="Mitochondrial carrier"/>
    <property type="match status" value="1"/>
</dbReference>
<dbReference type="InterPro" id="IPR002113">
    <property type="entry name" value="ADT_euk_type"/>
</dbReference>
<evidence type="ECO:0000256" key="15">
    <source>
        <dbReference type="RuleBase" id="RU000488"/>
    </source>
</evidence>
<accession>A0A7S1UWT6</accession>
<dbReference type="GO" id="GO:1990544">
    <property type="term" value="P:mitochondrial ATP transmembrane transport"/>
    <property type="evidence" value="ECO:0007669"/>
    <property type="project" value="InterPro"/>
</dbReference>
<comment type="subunit">
    <text evidence="3 16">Monomer.</text>
</comment>
<evidence type="ECO:0000256" key="11">
    <source>
        <dbReference type="ARBA" id="ARBA00023136"/>
    </source>
</evidence>
<dbReference type="GO" id="GO:0140021">
    <property type="term" value="P:mitochondrial ADP transmembrane transport"/>
    <property type="evidence" value="ECO:0007669"/>
    <property type="project" value="InterPro"/>
</dbReference>
<comment type="function">
    <text evidence="16">Catalyzes the exchange of ADP and ATP across the membrane.</text>
</comment>
<dbReference type="GO" id="GO:0005471">
    <property type="term" value="F:ATP:ADP antiporter activity"/>
    <property type="evidence" value="ECO:0007669"/>
    <property type="project" value="UniProtKB-UniRule"/>
</dbReference>
<comment type="similarity">
    <text evidence="2 15">Belongs to the mitochondrial carrier (TC 2.A.29) family.</text>
</comment>
<feature type="repeat" description="Solcar" evidence="14">
    <location>
        <begin position="47"/>
        <end position="136"/>
    </location>
</feature>
<evidence type="ECO:0000256" key="16">
    <source>
        <dbReference type="RuleBase" id="RU368008"/>
    </source>
</evidence>
<evidence type="ECO:0000256" key="9">
    <source>
        <dbReference type="ARBA" id="ARBA00022989"/>
    </source>
</evidence>
<reference evidence="18" key="1">
    <citation type="submission" date="2021-01" db="EMBL/GenBank/DDBJ databases">
        <authorList>
            <person name="Corre E."/>
            <person name="Pelletier E."/>
            <person name="Niang G."/>
            <person name="Scheremetjew M."/>
            <person name="Finn R."/>
            <person name="Kale V."/>
            <person name="Holt S."/>
            <person name="Cochrane G."/>
            <person name="Meng A."/>
            <person name="Brown T."/>
            <person name="Cohen L."/>
        </authorList>
    </citation>
    <scope>NUCLEOTIDE SEQUENCE</scope>
    <source>
        <strain evidence="18">CCMP 410</strain>
    </source>
</reference>
<keyword evidence="8" id="KW-0999">Mitochondrion inner membrane</keyword>
<evidence type="ECO:0000256" key="14">
    <source>
        <dbReference type="PROSITE-ProRule" id="PRU00282"/>
    </source>
</evidence>
<dbReference type="Gene3D" id="1.50.40.10">
    <property type="entry name" value="Mitochondrial carrier domain"/>
    <property type="match status" value="1"/>
</dbReference>
<dbReference type="PROSITE" id="PS50920">
    <property type="entry name" value="SOLCAR"/>
    <property type="match status" value="3"/>
</dbReference>
<name>A0A7S1UWT6_9STRA</name>
<dbReference type="InterPro" id="IPR002067">
    <property type="entry name" value="MCP"/>
</dbReference>
<comment type="function">
    <text evidence="13">ADP:ATP antiporter that mediates import of ADP into the mitochondrial matrix for ATP synthesis, and export of ATP out to fuel the cell. Cycles between the cytoplasmic-open state (c-state) and the matrix-open state (m-state): operates by the alternating access mechanism with a single substrate-binding site intermittently exposed to either the cytosolic (c-state) or matrix (m-state) side of the inner mitochondrial membrane.</text>
</comment>